<dbReference type="Proteomes" id="UP000708208">
    <property type="component" value="Unassembled WGS sequence"/>
</dbReference>
<comment type="caution">
    <text evidence="2">The sequence shown here is derived from an EMBL/GenBank/DDBJ whole genome shotgun (WGS) entry which is preliminary data.</text>
</comment>
<evidence type="ECO:0000313" key="2">
    <source>
        <dbReference type="EMBL" id="CAG7822442.1"/>
    </source>
</evidence>
<keyword evidence="1" id="KW-0812">Transmembrane</keyword>
<proteinExistence type="predicted"/>
<feature type="transmembrane region" description="Helical" evidence="1">
    <location>
        <begin position="7"/>
        <end position="28"/>
    </location>
</feature>
<gene>
    <name evidence="2" type="ORF">AFUS01_LOCUS32715</name>
</gene>
<name>A0A8J2KYP1_9HEXA</name>
<evidence type="ECO:0000256" key="1">
    <source>
        <dbReference type="SAM" id="Phobius"/>
    </source>
</evidence>
<dbReference type="EMBL" id="CAJVCH010526331">
    <property type="protein sequence ID" value="CAG7822442.1"/>
    <property type="molecule type" value="Genomic_DNA"/>
</dbReference>
<keyword evidence="3" id="KW-1185">Reference proteome</keyword>
<accession>A0A8J2KYP1</accession>
<keyword evidence="1" id="KW-1133">Transmembrane helix</keyword>
<organism evidence="2 3">
    <name type="scientific">Allacma fusca</name>
    <dbReference type="NCBI Taxonomy" id="39272"/>
    <lineage>
        <taxon>Eukaryota</taxon>
        <taxon>Metazoa</taxon>
        <taxon>Ecdysozoa</taxon>
        <taxon>Arthropoda</taxon>
        <taxon>Hexapoda</taxon>
        <taxon>Collembola</taxon>
        <taxon>Symphypleona</taxon>
        <taxon>Sminthuridae</taxon>
        <taxon>Allacma</taxon>
    </lineage>
</organism>
<keyword evidence="1" id="KW-0472">Membrane</keyword>
<protein>
    <submittedName>
        <fullName evidence="2">Uncharacterized protein</fullName>
    </submittedName>
</protein>
<evidence type="ECO:0000313" key="3">
    <source>
        <dbReference type="Proteomes" id="UP000708208"/>
    </source>
</evidence>
<reference evidence="2" key="1">
    <citation type="submission" date="2021-06" db="EMBL/GenBank/DDBJ databases">
        <authorList>
            <person name="Hodson N. C."/>
            <person name="Mongue J. A."/>
            <person name="Jaron S. K."/>
        </authorList>
    </citation>
    <scope>NUCLEOTIDE SEQUENCE</scope>
</reference>
<dbReference type="AlphaFoldDB" id="A0A8J2KYP1"/>
<feature type="transmembrane region" description="Helical" evidence="1">
    <location>
        <begin position="59"/>
        <end position="77"/>
    </location>
</feature>
<sequence length="142" mass="16626">MKTSTSCWVILIIWISTSIICLPEFILARYADYGYENDQNKVCGTDWSNWEFLQVIRESFQIVVLLVVGILCCWIFFTMNCQEEGPEISLQSTWEAKAGRKLTELTYCIDNFTSTWDYCSVLVLPLLYLCKHPYQRELNRPV</sequence>